<dbReference type="EMBL" id="JABWGN010000009">
    <property type="protein sequence ID" value="NUW34738.1"/>
    <property type="molecule type" value="Genomic_DNA"/>
</dbReference>
<evidence type="ECO:0000259" key="1">
    <source>
        <dbReference type="Pfam" id="PF07978"/>
    </source>
</evidence>
<sequence length="104" mass="11867">MITCVVEYVIDPAKIDAFERFGRRWIELVNRHGGTHHGYFLPAEGASDKALALFSFPSLAAYEEYRGLFGTHPDFVEADRIRDESGCVLRYERTFMRPLLPADA</sequence>
<dbReference type="SUPFAM" id="SSF54909">
    <property type="entry name" value="Dimeric alpha+beta barrel"/>
    <property type="match status" value="1"/>
</dbReference>
<dbReference type="InterPro" id="IPR011008">
    <property type="entry name" value="Dimeric_a/b-barrel"/>
</dbReference>
<feature type="domain" description="NIPSNAP" evidence="1">
    <location>
        <begin position="7"/>
        <end position="99"/>
    </location>
</feature>
<dbReference type="Proteomes" id="UP000586042">
    <property type="component" value="Unassembled WGS sequence"/>
</dbReference>
<dbReference type="Gene3D" id="3.30.70.100">
    <property type="match status" value="1"/>
</dbReference>
<gene>
    <name evidence="2" type="ORF">HTZ77_25370</name>
</gene>
<accession>A0A7Y6IAM3</accession>
<evidence type="ECO:0000313" key="2">
    <source>
        <dbReference type="EMBL" id="NUW34738.1"/>
    </source>
</evidence>
<name>A0A7Y6IAM3_9ACTN</name>
<dbReference type="InterPro" id="IPR012577">
    <property type="entry name" value="NIPSNAP"/>
</dbReference>
<dbReference type="Pfam" id="PF07978">
    <property type="entry name" value="NIPSNAP"/>
    <property type="match status" value="1"/>
</dbReference>
<dbReference type="AlphaFoldDB" id="A0A7Y6IAM3"/>
<organism evidence="2 3">
    <name type="scientific">Nonomuraea montanisoli</name>
    <dbReference type="NCBI Taxonomy" id="2741721"/>
    <lineage>
        <taxon>Bacteria</taxon>
        <taxon>Bacillati</taxon>
        <taxon>Actinomycetota</taxon>
        <taxon>Actinomycetes</taxon>
        <taxon>Streptosporangiales</taxon>
        <taxon>Streptosporangiaceae</taxon>
        <taxon>Nonomuraea</taxon>
    </lineage>
</organism>
<protein>
    <submittedName>
        <fullName evidence="2">NIPSNAP family protein</fullName>
    </submittedName>
</protein>
<keyword evidence="3" id="KW-1185">Reference proteome</keyword>
<reference evidence="2 3" key="1">
    <citation type="submission" date="2020-06" db="EMBL/GenBank/DDBJ databases">
        <title>Nonomuraea sp. SMC257, a novel actinomycete isolated from soil.</title>
        <authorList>
            <person name="Chanama M."/>
        </authorList>
    </citation>
    <scope>NUCLEOTIDE SEQUENCE [LARGE SCALE GENOMIC DNA]</scope>
    <source>
        <strain evidence="2 3">SMC257</strain>
    </source>
</reference>
<evidence type="ECO:0000313" key="3">
    <source>
        <dbReference type="Proteomes" id="UP000586042"/>
    </source>
</evidence>
<comment type="caution">
    <text evidence="2">The sequence shown here is derived from an EMBL/GenBank/DDBJ whole genome shotgun (WGS) entry which is preliminary data.</text>
</comment>
<proteinExistence type="predicted"/>